<gene>
    <name evidence="4" type="ORF">NE237_018475</name>
</gene>
<evidence type="ECO:0000313" key="5">
    <source>
        <dbReference type="Proteomes" id="UP001141806"/>
    </source>
</evidence>
<dbReference type="Pfam" id="PF00072">
    <property type="entry name" value="Response_reg"/>
    <property type="match status" value="1"/>
</dbReference>
<feature type="modified residue" description="4-aspartylphosphate" evidence="2">
    <location>
        <position position="80"/>
    </location>
</feature>
<keyword evidence="5" id="KW-1185">Reference proteome</keyword>
<dbReference type="OrthoDB" id="60033at2759"/>
<dbReference type="GO" id="GO:0009736">
    <property type="term" value="P:cytokinin-activated signaling pathway"/>
    <property type="evidence" value="ECO:0007669"/>
    <property type="project" value="InterPro"/>
</dbReference>
<keyword evidence="2" id="KW-0597">Phosphoprotein</keyword>
<feature type="domain" description="Response regulatory" evidence="3">
    <location>
        <begin position="19"/>
        <end position="147"/>
    </location>
</feature>
<dbReference type="EMBL" id="JAMYWD010000007">
    <property type="protein sequence ID" value="KAJ4966626.1"/>
    <property type="molecule type" value="Genomic_DNA"/>
</dbReference>
<dbReference type="SUPFAM" id="SSF52172">
    <property type="entry name" value="CheY-like"/>
    <property type="match status" value="1"/>
</dbReference>
<name>A0A9Q0K9Y7_9MAGN</name>
<dbReference type="InterPro" id="IPR001789">
    <property type="entry name" value="Sig_transdc_resp-reg_receiver"/>
</dbReference>
<keyword evidence="1" id="KW-0902">Two-component regulatory system</keyword>
<reference evidence="4" key="1">
    <citation type="journal article" date="2023" name="Plant J.">
        <title>The genome of the king protea, Protea cynaroides.</title>
        <authorList>
            <person name="Chang J."/>
            <person name="Duong T.A."/>
            <person name="Schoeman C."/>
            <person name="Ma X."/>
            <person name="Roodt D."/>
            <person name="Barker N."/>
            <person name="Li Z."/>
            <person name="Van de Peer Y."/>
            <person name="Mizrachi E."/>
        </authorList>
    </citation>
    <scope>NUCLEOTIDE SEQUENCE</scope>
    <source>
        <tissue evidence="4">Young leaves</tissue>
    </source>
</reference>
<dbReference type="Proteomes" id="UP001141806">
    <property type="component" value="Unassembled WGS sequence"/>
</dbReference>
<evidence type="ECO:0000256" key="2">
    <source>
        <dbReference type="PROSITE-ProRule" id="PRU00169"/>
    </source>
</evidence>
<dbReference type="Gene3D" id="3.40.50.2300">
    <property type="match status" value="1"/>
</dbReference>
<evidence type="ECO:0000256" key="1">
    <source>
        <dbReference type="ARBA" id="ARBA00023012"/>
    </source>
</evidence>
<dbReference type="InterPro" id="IPR045279">
    <property type="entry name" value="ARR-like"/>
</dbReference>
<dbReference type="AlphaFoldDB" id="A0A9Q0K9Y7"/>
<dbReference type="GO" id="GO:0000160">
    <property type="term" value="P:phosphorelay signal transduction system"/>
    <property type="evidence" value="ECO:0007669"/>
    <property type="project" value="UniProtKB-KW"/>
</dbReference>
<organism evidence="4 5">
    <name type="scientific">Protea cynaroides</name>
    <dbReference type="NCBI Taxonomy" id="273540"/>
    <lineage>
        <taxon>Eukaryota</taxon>
        <taxon>Viridiplantae</taxon>
        <taxon>Streptophyta</taxon>
        <taxon>Embryophyta</taxon>
        <taxon>Tracheophyta</taxon>
        <taxon>Spermatophyta</taxon>
        <taxon>Magnoliopsida</taxon>
        <taxon>Proteales</taxon>
        <taxon>Proteaceae</taxon>
        <taxon>Protea</taxon>
    </lineage>
</organism>
<dbReference type="PANTHER" id="PTHR43874">
    <property type="entry name" value="TWO-COMPONENT RESPONSE REGULATOR"/>
    <property type="match status" value="1"/>
</dbReference>
<dbReference type="PROSITE" id="PS50110">
    <property type="entry name" value="RESPONSE_REGULATORY"/>
    <property type="match status" value="1"/>
</dbReference>
<dbReference type="InterPro" id="IPR011006">
    <property type="entry name" value="CheY-like_superfamily"/>
</dbReference>
<dbReference type="SMART" id="SM00448">
    <property type="entry name" value="REC"/>
    <property type="match status" value="1"/>
</dbReference>
<comment type="caution">
    <text evidence="4">The sequence shown here is derived from an EMBL/GenBank/DDBJ whole genome shotgun (WGS) entry which is preliminary data.</text>
</comment>
<evidence type="ECO:0000259" key="3">
    <source>
        <dbReference type="PROSITE" id="PS50110"/>
    </source>
</evidence>
<protein>
    <recommendedName>
        <fullName evidence="3">Response regulatory domain-containing protein</fullName>
    </recommendedName>
</protein>
<accession>A0A9Q0K9Y7</accession>
<dbReference type="PANTHER" id="PTHR43874:SF85">
    <property type="entry name" value="TWO-COMPONENT RESPONSE REGULATOR ORR2"/>
    <property type="match status" value="1"/>
</dbReference>
<evidence type="ECO:0000313" key="4">
    <source>
        <dbReference type="EMBL" id="KAJ4966626.1"/>
    </source>
</evidence>
<sequence>MAEPDIDTCASSSSDDLIHVLAVDDCLVDRKVVEKLLKVAKFKVTIVESGKKAMEVLRLNEEKIETPTADDQKIDIILTDYCMPEMNGYDLLKVIKEHNCLKSMPVVIMSSEHVPERISRCLDAGAEDFIRKPLKPRDLKRLRNFVMPVTPTSVTGMKRKVPLEVLPENKSSERRPRLAGVVVA</sequence>
<proteinExistence type="predicted"/>